<comment type="caution">
    <text evidence="2">The sequence shown here is derived from an EMBL/GenBank/DDBJ whole genome shotgun (WGS) entry which is preliminary data.</text>
</comment>
<evidence type="ECO:0000256" key="1">
    <source>
        <dbReference type="SAM" id="MobiDB-lite"/>
    </source>
</evidence>
<feature type="region of interest" description="Disordered" evidence="1">
    <location>
        <begin position="1"/>
        <end position="34"/>
    </location>
</feature>
<dbReference type="Proteomes" id="UP000324222">
    <property type="component" value="Unassembled WGS sequence"/>
</dbReference>
<name>A0A5B7J764_PORTR</name>
<dbReference type="EMBL" id="VSRR010077396">
    <property type="protein sequence ID" value="MPC88304.1"/>
    <property type="molecule type" value="Genomic_DNA"/>
</dbReference>
<evidence type="ECO:0000313" key="2">
    <source>
        <dbReference type="EMBL" id="MPC88304.1"/>
    </source>
</evidence>
<keyword evidence="3" id="KW-1185">Reference proteome</keyword>
<reference evidence="2 3" key="1">
    <citation type="submission" date="2019-05" db="EMBL/GenBank/DDBJ databases">
        <title>Another draft genome of Portunus trituberculatus and its Hox gene families provides insights of decapod evolution.</title>
        <authorList>
            <person name="Jeong J.-H."/>
            <person name="Song I."/>
            <person name="Kim S."/>
            <person name="Choi T."/>
            <person name="Kim D."/>
            <person name="Ryu S."/>
            <person name="Kim W."/>
        </authorList>
    </citation>
    <scope>NUCLEOTIDE SEQUENCE [LARGE SCALE GENOMIC DNA]</scope>
    <source>
        <tissue evidence="2">Muscle</tissue>
    </source>
</reference>
<sequence>MARQEQAAPQRPPLTHDPPAWASGHVGSRSSAQHPVLLAARPSHVWSSATGINIVGYNPRPLCCSSLS</sequence>
<dbReference type="AlphaFoldDB" id="A0A5B7J764"/>
<gene>
    <name evidence="2" type="ORF">E2C01_083205</name>
</gene>
<protein>
    <submittedName>
        <fullName evidence="2">Uncharacterized protein</fullName>
    </submittedName>
</protein>
<accession>A0A5B7J764</accession>
<organism evidence="2 3">
    <name type="scientific">Portunus trituberculatus</name>
    <name type="common">Swimming crab</name>
    <name type="synonym">Neptunus trituberculatus</name>
    <dbReference type="NCBI Taxonomy" id="210409"/>
    <lineage>
        <taxon>Eukaryota</taxon>
        <taxon>Metazoa</taxon>
        <taxon>Ecdysozoa</taxon>
        <taxon>Arthropoda</taxon>
        <taxon>Crustacea</taxon>
        <taxon>Multicrustacea</taxon>
        <taxon>Malacostraca</taxon>
        <taxon>Eumalacostraca</taxon>
        <taxon>Eucarida</taxon>
        <taxon>Decapoda</taxon>
        <taxon>Pleocyemata</taxon>
        <taxon>Brachyura</taxon>
        <taxon>Eubrachyura</taxon>
        <taxon>Portunoidea</taxon>
        <taxon>Portunidae</taxon>
        <taxon>Portuninae</taxon>
        <taxon>Portunus</taxon>
    </lineage>
</organism>
<evidence type="ECO:0000313" key="3">
    <source>
        <dbReference type="Proteomes" id="UP000324222"/>
    </source>
</evidence>
<proteinExistence type="predicted"/>